<feature type="compositionally biased region" description="Polar residues" evidence="1">
    <location>
        <begin position="502"/>
        <end position="514"/>
    </location>
</feature>
<protein>
    <submittedName>
        <fullName evidence="2">Uncharacterized protein</fullName>
    </submittedName>
</protein>
<proteinExistence type="predicted"/>
<feature type="region of interest" description="Disordered" evidence="1">
    <location>
        <begin position="423"/>
        <end position="514"/>
    </location>
</feature>
<name>A0A9W8Y7K4_9PLEO</name>
<feature type="region of interest" description="Disordered" evidence="1">
    <location>
        <begin position="357"/>
        <end position="411"/>
    </location>
</feature>
<feature type="compositionally biased region" description="Polar residues" evidence="1">
    <location>
        <begin position="1"/>
        <end position="10"/>
    </location>
</feature>
<dbReference type="AlphaFoldDB" id="A0A9W8Y7K4"/>
<gene>
    <name evidence="2" type="ORF">N0V83_006253</name>
</gene>
<feature type="region of interest" description="Disordered" evidence="1">
    <location>
        <begin position="71"/>
        <end position="135"/>
    </location>
</feature>
<feature type="compositionally biased region" description="Low complexity" evidence="1">
    <location>
        <begin position="489"/>
        <end position="501"/>
    </location>
</feature>
<reference evidence="2" key="1">
    <citation type="submission" date="2022-10" db="EMBL/GenBank/DDBJ databases">
        <title>Tapping the CABI collections for fungal endophytes: first genome assemblies for Collariella, Neodidymelliopsis, Ascochyta clinopodiicola, Didymella pomorum, Didymosphaeria variabile, Neocosmospora piperis and Neocucurbitaria cava.</title>
        <authorList>
            <person name="Hill R."/>
        </authorList>
    </citation>
    <scope>NUCLEOTIDE SEQUENCE</scope>
    <source>
        <strain evidence="2">IMI 356814</strain>
    </source>
</reference>
<feature type="compositionally biased region" description="Basic and acidic residues" evidence="1">
    <location>
        <begin position="387"/>
        <end position="406"/>
    </location>
</feature>
<keyword evidence="3" id="KW-1185">Reference proteome</keyword>
<feature type="region of interest" description="Disordered" evidence="1">
    <location>
        <begin position="150"/>
        <end position="287"/>
    </location>
</feature>
<evidence type="ECO:0000256" key="1">
    <source>
        <dbReference type="SAM" id="MobiDB-lite"/>
    </source>
</evidence>
<dbReference type="Proteomes" id="UP001140560">
    <property type="component" value="Unassembled WGS sequence"/>
</dbReference>
<feature type="compositionally biased region" description="Basic and acidic residues" evidence="1">
    <location>
        <begin position="221"/>
        <end position="230"/>
    </location>
</feature>
<dbReference type="OrthoDB" id="3793406at2759"/>
<comment type="caution">
    <text evidence="2">The sequence shown here is derived from an EMBL/GenBank/DDBJ whole genome shotgun (WGS) entry which is preliminary data.</text>
</comment>
<organism evidence="2 3">
    <name type="scientific">Neocucurbitaria cava</name>
    <dbReference type="NCBI Taxonomy" id="798079"/>
    <lineage>
        <taxon>Eukaryota</taxon>
        <taxon>Fungi</taxon>
        <taxon>Dikarya</taxon>
        <taxon>Ascomycota</taxon>
        <taxon>Pezizomycotina</taxon>
        <taxon>Dothideomycetes</taxon>
        <taxon>Pleosporomycetidae</taxon>
        <taxon>Pleosporales</taxon>
        <taxon>Pleosporineae</taxon>
        <taxon>Cucurbitariaceae</taxon>
        <taxon>Neocucurbitaria</taxon>
    </lineage>
</organism>
<feature type="compositionally biased region" description="Basic residues" evidence="1">
    <location>
        <begin position="424"/>
        <end position="445"/>
    </location>
</feature>
<dbReference type="EMBL" id="JAPEUY010000010">
    <property type="protein sequence ID" value="KAJ4369169.1"/>
    <property type="molecule type" value="Genomic_DNA"/>
</dbReference>
<feature type="compositionally biased region" description="Basic and acidic residues" evidence="1">
    <location>
        <begin position="268"/>
        <end position="277"/>
    </location>
</feature>
<feature type="compositionally biased region" description="Polar residues" evidence="1">
    <location>
        <begin position="20"/>
        <end position="31"/>
    </location>
</feature>
<evidence type="ECO:0000313" key="2">
    <source>
        <dbReference type="EMBL" id="KAJ4369169.1"/>
    </source>
</evidence>
<feature type="compositionally biased region" description="Polar residues" evidence="1">
    <location>
        <begin position="118"/>
        <end position="128"/>
    </location>
</feature>
<accession>A0A9W8Y7K4</accession>
<feature type="region of interest" description="Disordered" evidence="1">
    <location>
        <begin position="1"/>
        <end position="40"/>
    </location>
</feature>
<evidence type="ECO:0000313" key="3">
    <source>
        <dbReference type="Proteomes" id="UP001140560"/>
    </source>
</evidence>
<sequence length="514" mass="58196">MRQLTTTMELVSSDDDSNPGADNSSDTTTRESGAAYLNNDVVPSKYGPGVCKFPNKTVVVNASLDLANTSLPNTRNFPPASFVSPSLPPPSDSMDYIDVSNAPSPPRASEHGDETEEATMSLSHSGTSGKRERQHSPLPYQQFRHNGHELISDLPFDPPKGPRGRQRPISPFEQARKDEYDSHSGFSFDTPGGPREPQRSPSPYRHIHHNERESLSSFSFDPHEGPRERQSVSPFEQVRDDEYDSPSGFPFDPPTGPRERQQAPSPHEQARHDEHNSSRPFPFDPPAGPQASSLICFDWYHKGHCRPKRRKGRWNCGMLHTLDVPDAQVSLPIYTIDHGPCGLKLCPLRDVESGSHWANNQTHNREHELPNNREPTFFEEGENFGGTKDDFKKQQRGIEDSRREDSIPPEDLALNRDEWMDLRRRNKREKNRQKRMAKRAGHRHPGPTPVYQSIRRRSSPVNETHHRRSSPMYETYVRRSSPVYQTHHQSSAPQSPRASPSGHRTTSDTSVIKS</sequence>